<dbReference type="GO" id="GO:0016989">
    <property type="term" value="F:sigma factor antagonist activity"/>
    <property type="evidence" value="ECO:0007669"/>
    <property type="project" value="InterPro"/>
</dbReference>
<protein>
    <submittedName>
        <fullName evidence="2">Anti sigma-E protein, RseA</fullName>
    </submittedName>
</protein>
<evidence type="ECO:0000259" key="1">
    <source>
        <dbReference type="Pfam" id="PF03872"/>
    </source>
</evidence>
<keyword evidence="3" id="KW-1185">Reference proteome</keyword>
<organism evidence="2 3">
    <name type="scientific">Thauera phenylacetica B4P</name>
    <dbReference type="NCBI Taxonomy" id="1234382"/>
    <lineage>
        <taxon>Bacteria</taxon>
        <taxon>Pseudomonadati</taxon>
        <taxon>Pseudomonadota</taxon>
        <taxon>Betaproteobacteria</taxon>
        <taxon>Rhodocyclales</taxon>
        <taxon>Zoogloeaceae</taxon>
        <taxon>Thauera</taxon>
    </lineage>
</organism>
<dbReference type="RefSeq" id="WP_004361706.1">
    <property type="nucleotide sequence ID" value="NZ_AMXF01000055.1"/>
</dbReference>
<gene>
    <name evidence="2" type="ORF">C667_09638</name>
</gene>
<dbReference type="CDD" id="cd16328">
    <property type="entry name" value="RseA_N"/>
    <property type="match status" value="1"/>
</dbReference>
<dbReference type="PANTHER" id="PTHR38104">
    <property type="match status" value="1"/>
</dbReference>
<name>N6YSI7_9RHOO</name>
<dbReference type="PANTHER" id="PTHR38104:SF1">
    <property type="entry name" value="ANTI-SIGMA-E FACTOR RSEA"/>
    <property type="match status" value="1"/>
</dbReference>
<dbReference type="SUPFAM" id="SSF89069">
    <property type="entry name" value="N-terminal, cytoplasmic domain of anti-sigmaE factor RseA"/>
    <property type="match status" value="1"/>
</dbReference>
<dbReference type="Proteomes" id="UP000013047">
    <property type="component" value="Unassembled WGS sequence"/>
</dbReference>
<dbReference type="AlphaFoldDB" id="N6YSI7"/>
<comment type="caution">
    <text evidence="2">The sequence shown here is derived from an EMBL/GenBank/DDBJ whole genome shotgun (WGS) entry which is preliminary data.</text>
</comment>
<dbReference type="InterPro" id="IPR052383">
    <property type="entry name" value="Anti-sigma-E_RseA-like"/>
</dbReference>
<evidence type="ECO:0000313" key="3">
    <source>
        <dbReference type="Proteomes" id="UP000013047"/>
    </source>
</evidence>
<accession>N6YSI7</accession>
<dbReference type="InterPro" id="IPR005572">
    <property type="entry name" value="Anti-sigma_E_RseA_N"/>
</dbReference>
<evidence type="ECO:0000313" key="2">
    <source>
        <dbReference type="EMBL" id="ENO97276.1"/>
    </source>
</evidence>
<dbReference type="Gene3D" id="1.10.10.880">
    <property type="entry name" value="Anti sigma-E protein RseA, N-terminal domain"/>
    <property type="match status" value="1"/>
</dbReference>
<dbReference type="OrthoDB" id="8561243at2"/>
<dbReference type="Pfam" id="PF03872">
    <property type="entry name" value="RseA_N"/>
    <property type="match status" value="1"/>
</dbReference>
<sequence>MKDKVSALFDGDLDDQGMRAVFDGMRKNASLRRDWDTYCLIGDSLRGDGPGSGDFVSRVMASLEDEPTLLAPRAQPAAVTQRGLVHRLMPLAASVMGVAAVGLVAASLYRQDAPAPQMAVAASPIQLVNSTKVRPVAAPAADPMREYLFAHQGLTRGGPMPAGVQYVRTVSDTREGGAR</sequence>
<dbReference type="EMBL" id="AMXF01000055">
    <property type="protein sequence ID" value="ENO97276.1"/>
    <property type="molecule type" value="Genomic_DNA"/>
</dbReference>
<feature type="domain" description="Anti sigma-E protein RseA N-terminal" evidence="1">
    <location>
        <begin position="2"/>
        <end position="77"/>
    </location>
</feature>
<reference evidence="2 3" key="1">
    <citation type="submission" date="2012-09" db="EMBL/GenBank/DDBJ databases">
        <title>Draft Genome Sequences of 6 Strains from Genus Thauera.</title>
        <authorList>
            <person name="Liu B."/>
            <person name="Shapleigh J.P."/>
            <person name="Frostegard A.H."/>
        </authorList>
    </citation>
    <scope>NUCLEOTIDE SEQUENCE [LARGE SCALE GENOMIC DNA]</scope>
    <source>
        <strain evidence="2 3">B4P</strain>
    </source>
</reference>
<dbReference type="InterPro" id="IPR036147">
    <property type="entry name" value="Anti-sigma_E_RseA_N_sf"/>
</dbReference>
<proteinExistence type="predicted"/>